<evidence type="ECO:0000256" key="4">
    <source>
        <dbReference type="ARBA" id="ARBA00047960"/>
    </source>
</evidence>
<dbReference type="PROSITE" id="PS50404">
    <property type="entry name" value="GST_NTER"/>
    <property type="match status" value="1"/>
</dbReference>
<evidence type="ECO:0000313" key="7">
    <source>
        <dbReference type="Proteomes" id="UP000631114"/>
    </source>
</evidence>
<organism evidence="6 7">
    <name type="scientific">Coptis chinensis</name>
    <dbReference type="NCBI Taxonomy" id="261450"/>
    <lineage>
        <taxon>Eukaryota</taxon>
        <taxon>Viridiplantae</taxon>
        <taxon>Streptophyta</taxon>
        <taxon>Embryophyta</taxon>
        <taxon>Tracheophyta</taxon>
        <taxon>Spermatophyta</taxon>
        <taxon>Magnoliopsida</taxon>
        <taxon>Ranunculales</taxon>
        <taxon>Ranunculaceae</taxon>
        <taxon>Coptidoideae</taxon>
        <taxon>Coptis</taxon>
    </lineage>
</organism>
<dbReference type="InterPro" id="IPR040079">
    <property type="entry name" value="Glutathione_S-Trfase"/>
</dbReference>
<dbReference type="SUPFAM" id="SSF52833">
    <property type="entry name" value="Thioredoxin-like"/>
    <property type="match status" value="1"/>
</dbReference>
<evidence type="ECO:0000256" key="1">
    <source>
        <dbReference type="ARBA" id="ARBA00012452"/>
    </source>
</evidence>
<comment type="caution">
    <text evidence="6">The sequence shown here is derived from an EMBL/GenBank/DDBJ whole genome shotgun (WGS) entry which is preliminary data.</text>
</comment>
<dbReference type="FunFam" id="3.40.30.10:FF:000044">
    <property type="entry name" value="Glutathione S-transferase GSTU6"/>
    <property type="match status" value="1"/>
</dbReference>
<protein>
    <recommendedName>
        <fullName evidence="1">glutathione transferase</fullName>
        <ecNumber evidence="1">2.5.1.18</ecNumber>
    </recommendedName>
</protein>
<dbReference type="Gene3D" id="3.40.30.10">
    <property type="entry name" value="Glutaredoxin"/>
    <property type="match status" value="1"/>
</dbReference>
<dbReference type="EC" id="2.5.1.18" evidence="1"/>
<proteinExistence type="inferred from homology"/>
<name>A0A835MGD2_9MAGN</name>
<keyword evidence="2" id="KW-0808">Transferase</keyword>
<dbReference type="EMBL" id="JADFTS010000001">
    <property type="protein sequence ID" value="KAF9626154.1"/>
    <property type="molecule type" value="Genomic_DNA"/>
</dbReference>
<dbReference type="SFLD" id="SFLDS00019">
    <property type="entry name" value="Glutathione_Transferase_(cytos"/>
    <property type="match status" value="1"/>
</dbReference>
<sequence length="117" mass="13310">MGYAHSECVSIEVTFTVRTLGDLSVVKLYGVWSGSPTPTKRVEIALKLKGIPYEFILVDLRNKSELLLQYNPVHRKVPVIIHNGKPIAESLIILEYIDEHWKNAPKLLPDDPYERAN</sequence>
<dbReference type="CDD" id="cd03058">
    <property type="entry name" value="GST_N_Tau"/>
    <property type="match status" value="1"/>
</dbReference>
<dbReference type="InterPro" id="IPR036249">
    <property type="entry name" value="Thioredoxin-like_sf"/>
</dbReference>
<accession>A0A835MGD2</accession>
<evidence type="ECO:0000256" key="2">
    <source>
        <dbReference type="ARBA" id="ARBA00022679"/>
    </source>
</evidence>
<dbReference type="AlphaFoldDB" id="A0A835MGD2"/>
<dbReference type="Proteomes" id="UP000631114">
    <property type="component" value="Unassembled WGS sequence"/>
</dbReference>
<dbReference type="InterPro" id="IPR004045">
    <property type="entry name" value="Glutathione_S-Trfase_N"/>
</dbReference>
<dbReference type="SFLD" id="SFLDG00358">
    <property type="entry name" value="Main_(cytGST)"/>
    <property type="match status" value="1"/>
</dbReference>
<reference evidence="6 7" key="1">
    <citation type="submission" date="2020-10" db="EMBL/GenBank/DDBJ databases">
        <title>The Coptis chinensis genome and diversification of protoberbering-type alkaloids.</title>
        <authorList>
            <person name="Wang B."/>
            <person name="Shu S."/>
            <person name="Song C."/>
            <person name="Liu Y."/>
        </authorList>
    </citation>
    <scope>NUCLEOTIDE SEQUENCE [LARGE SCALE GENOMIC DNA]</scope>
    <source>
        <strain evidence="6">HL-2020</strain>
        <tissue evidence="6">Leaf</tissue>
    </source>
</reference>
<comment type="similarity">
    <text evidence="3">Belongs to the GST superfamily. Tau family.</text>
</comment>
<dbReference type="GO" id="GO:0004364">
    <property type="term" value="F:glutathione transferase activity"/>
    <property type="evidence" value="ECO:0007669"/>
    <property type="project" value="UniProtKB-EC"/>
</dbReference>
<evidence type="ECO:0000256" key="3">
    <source>
        <dbReference type="ARBA" id="ARBA00025743"/>
    </source>
</evidence>
<keyword evidence="7" id="KW-1185">Reference proteome</keyword>
<dbReference type="PANTHER" id="PTHR44548:SF1">
    <property type="entry name" value="GST N-TERMINAL DOMAIN-CONTAINING PROTEIN"/>
    <property type="match status" value="1"/>
</dbReference>
<evidence type="ECO:0000259" key="5">
    <source>
        <dbReference type="PROSITE" id="PS50404"/>
    </source>
</evidence>
<comment type="catalytic activity">
    <reaction evidence="4">
        <text>RX + glutathione = an S-substituted glutathione + a halide anion + H(+)</text>
        <dbReference type="Rhea" id="RHEA:16437"/>
        <dbReference type="ChEBI" id="CHEBI:15378"/>
        <dbReference type="ChEBI" id="CHEBI:16042"/>
        <dbReference type="ChEBI" id="CHEBI:17792"/>
        <dbReference type="ChEBI" id="CHEBI:57925"/>
        <dbReference type="ChEBI" id="CHEBI:90779"/>
        <dbReference type="EC" id="2.5.1.18"/>
    </reaction>
</comment>
<dbReference type="PANTHER" id="PTHR44548">
    <property type="entry name" value="GST N-TERMINAL DOMAIN-CONTAINING PROTEIN"/>
    <property type="match status" value="1"/>
</dbReference>
<feature type="domain" description="GST N-terminal" evidence="5">
    <location>
        <begin position="26"/>
        <end position="105"/>
    </location>
</feature>
<dbReference type="OrthoDB" id="202840at2759"/>
<gene>
    <name evidence="6" type="ORF">IFM89_031281</name>
</gene>
<dbReference type="Pfam" id="PF02798">
    <property type="entry name" value="GST_N"/>
    <property type="match status" value="1"/>
</dbReference>
<evidence type="ECO:0000313" key="6">
    <source>
        <dbReference type="EMBL" id="KAF9626154.1"/>
    </source>
</evidence>